<evidence type="ECO:0008006" key="3">
    <source>
        <dbReference type="Google" id="ProtNLM"/>
    </source>
</evidence>
<accession>A0ABY2PSR2</accession>
<protein>
    <recommendedName>
        <fullName evidence="3">Phage protein</fullName>
    </recommendedName>
</protein>
<gene>
    <name evidence="1" type="ORF">DJ535_15880</name>
</gene>
<name>A0ABY2PSR2_9ENTR</name>
<evidence type="ECO:0000313" key="2">
    <source>
        <dbReference type="Proteomes" id="UP000306790"/>
    </source>
</evidence>
<reference evidence="1 2" key="1">
    <citation type="submission" date="2018-05" db="EMBL/GenBank/DDBJ databases">
        <title>Isolation and genomic analyses of lactose-positive bacteria from faecal samples of preterm neonates.</title>
        <authorList>
            <person name="Chen Y."/>
            <person name="Brook T.C."/>
            <person name="O'Neill I."/>
            <person name="Soe C.Z."/>
            <person name="Hall L.J."/>
            <person name="Hoyles L."/>
        </authorList>
    </citation>
    <scope>NUCLEOTIDE SEQUENCE [LARGE SCALE GENOMIC DNA]</scope>
    <source>
        <strain evidence="1 2">P080C CL</strain>
    </source>
</reference>
<dbReference type="Proteomes" id="UP000306790">
    <property type="component" value="Unassembled WGS sequence"/>
</dbReference>
<dbReference type="EMBL" id="QFVP01000010">
    <property type="protein sequence ID" value="THE36371.1"/>
    <property type="molecule type" value="Genomic_DNA"/>
</dbReference>
<organism evidence="1 2">
    <name type="scientific">Citrobacter murliniae</name>
    <dbReference type="NCBI Taxonomy" id="67829"/>
    <lineage>
        <taxon>Bacteria</taxon>
        <taxon>Pseudomonadati</taxon>
        <taxon>Pseudomonadota</taxon>
        <taxon>Gammaproteobacteria</taxon>
        <taxon>Enterobacterales</taxon>
        <taxon>Enterobacteriaceae</taxon>
        <taxon>Citrobacter</taxon>
        <taxon>Citrobacter freundii complex</taxon>
    </lineage>
</organism>
<keyword evidence="2" id="KW-1185">Reference proteome</keyword>
<proteinExistence type="predicted"/>
<evidence type="ECO:0000313" key="1">
    <source>
        <dbReference type="EMBL" id="THE36371.1"/>
    </source>
</evidence>
<dbReference type="RefSeq" id="WP_045442764.1">
    <property type="nucleotide sequence ID" value="NZ_QFVP01000010.1"/>
</dbReference>
<comment type="caution">
    <text evidence="1">The sequence shown here is derived from an EMBL/GenBank/DDBJ whole genome shotgun (WGS) entry which is preliminary data.</text>
</comment>
<sequence>MKTRKAVFIEGDIIANRLLGEASQPFCIHRVMFNNGKYAIVRAASGICFKTGDIIQRNENEWFYNHTKIRLLSFEYLEEDESGRQLLEYY</sequence>